<proteinExistence type="inferred from homology"/>
<evidence type="ECO:0000313" key="7">
    <source>
        <dbReference type="Proteomes" id="UP000321046"/>
    </source>
</evidence>
<dbReference type="OrthoDB" id="7337537at2"/>
<comment type="caution">
    <text evidence="6">The sequence shown here is derived from an EMBL/GenBank/DDBJ whole genome shotgun (WGS) entry which is preliminary data.</text>
</comment>
<evidence type="ECO:0000256" key="3">
    <source>
        <dbReference type="SAM" id="MobiDB-lite"/>
    </source>
</evidence>
<evidence type="ECO:0000256" key="1">
    <source>
        <dbReference type="ARBA" id="ARBA00010062"/>
    </source>
</evidence>
<dbReference type="InterPro" id="IPR028082">
    <property type="entry name" value="Peripla_BP_I"/>
</dbReference>
<feature type="chain" id="PRO_5022966952" evidence="4">
    <location>
        <begin position="26"/>
        <end position="563"/>
    </location>
</feature>
<dbReference type="PROSITE" id="PS51257">
    <property type="entry name" value="PROKAR_LIPOPROTEIN"/>
    <property type="match status" value="1"/>
</dbReference>
<accession>A0A5C6XKU7</accession>
<evidence type="ECO:0000256" key="2">
    <source>
        <dbReference type="ARBA" id="ARBA00022729"/>
    </source>
</evidence>
<keyword evidence="2 4" id="KW-0732">Signal</keyword>
<sequence length="563" mass="58759">MNLLHRLIGSSVLATALLSGALALSGCSLLIETETCQSNADCNGGTCSADNICVDDDAALCSEEQPCPEGQLCDEAGQCVSTEGLLAPPCELSSGNITADNAFNLGVLLPLSGPEEGFGRPLLDAIRLAQSDFNGIGGVLNRPVGLIICDTQGLDDEALAGARHLVEEAGVEAIIGPDYSSQTIDIATSLTIDNEVVLISPSATAATISGLSDNDLVWRTSASDVIQGIALGELLTFMLNDVVEAEAPKLALLTRRDDTYADGLQSALIAQLPAEITGGDDTRFAPYNYANASAGQTGDDYFDTVGDVIADAASSGEPDVVVILGSSEAWEIAEALDEGLEGAPLYVFVDAARNTDQAEAAPESLQGRIWGTAPQNIGAADYAPYISFRLKYLSEYNRDPNDFQFVANAFDALYVVALGAAAEGFTGPQIAEGMKRLSSGNTVDPGQSQAQNAINTLRGGGSINFRGASGPLNFDDNGDPQASPIALWCFDSNRLPESGVILNEMLEFVPQRCGEEPFDDDPVDEGDASADVGPDAELDADPDVADDDAVIEPSDTELSRDTD</sequence>
<feature type="compositionally biased region" description="Acidic residues" evidence="3">
    <location>
        <begin position="516"/>
        <end position="550"/>
    </location>
</feature>
<evidence type="ECO:0000313" key="6">
    <source>
        <dbReference type="EMBL" id="TXD43327.1"/>
    </source>
</evidence>
<feature type="signal peptide" evidence="4">
    <location>
        <begin position="1"/>
        <end position="25"/>
    </location>
</feature>
<dbReference type="AlphaFoldDB" id="A0A5C6XKU7"/>
<organism evidence="6 7">
    <name type="scientific">Lujinxingia vulgaris</name>
    <dbReference type="NCBI Taxonomy" id="2600176"/>
    <lineage>
        <taxon>Bacteria</taxon>
        <taxon>Deltaproteobacteria</taxon>
        <taxon>Bradymonadales</taxon>
        <taxon>Lujinxingiaceae</taxon>
        <taxon>Lujinxingia</taxon>
    </lineage>
</organism>
<dbReference type="Pfam" id="PF13458">
    <property type="entry name" value="Peripla_BP_6"/>
    <property type="match status" value="1"/>
</dbReference>
<dbReference type="InterPro" id="IPR051010">
    <property type="entry name" value="BCAA_transport"/>
</dbReference>
<dbReference type="SUPFAM" id="SSF53822">
    <property type="entry name" value="Periplasmic binding protein-like I"/>
    <property type="match status" value="1"/>
</dbReference>
<dbReference type="Gene3D" id="3.40.50.2300">
    <property type="match status" value="2"/>
</dbReference>
<comment type="similarity">
    <text evidence="1">Belongs to the leucine-binding protein family.</text>
</comment>
<feature type="domain" description="Leucine-binding protein" evidence="5">
    <location>
        <begin position="104"/>
        <end position="438"/>
    </location>
</feature>
<dbReference type="InterPro" id="IPR028081">
    <property type="entry name" value="Leu-bd"/>
</dbReference>
<protein>
    <submittedName>
        <fullName evidence="6">ABC transporter substrate-binding protein</fullName>
    </submittedName>
</protein>
<evidence type="ECO:0000256" key="4">
    <source>
        <dbReference type="SAM" id="SignalP"/>
    </source>
</evidence>
<reference evidence="6 7" key="1">
    <citation type="submission" date="2019-08" db="EMBL/GenBank/DDBJ databases">
        <title>Bradymonadales sp. TMQ2.</title>
        <authorList>
            <person name="Liang Q."/>
        </authorList>
    </citation>
    <scope>NUCLEOTIDE SEQUENCE [LARGE SCALE GENOMIC DNA]</scope>
    <source>
        <strain evidence="6 7">TMQ2</strain>
    </source>
</reference>
<dbReference type="Proteomes" id="UP000321046">
    <property type="component" value="Unassembled WGS sequence"/>
</dbReference>
<feature type="region of interest" description="Disordered" evidence="3">
    <location>
        <begin position="513"/>
        <end position="563"/>
    </location>
</feature>
<dbReference type="PANTHER" id="PTHR30483:SF6">
    <property type="entry name" value="PERIPLASMIC BINDING PROTEIN OF ABC TRANSPORTER FOR NATURAL AMINO ACIDS"/>
    <property type="match status" value="1"/>
</dbReference>
<dbReference type="RefSeq" id="WP_146972340.1">
    <property type="nucleotide sequence ID" value="NZ_VOSL01000010.1"/>
</dbReference>
<dbReference type="PANTHER" id="PTHR30483">
    <property type="entry name" value="LEUCINE-SPECIFIC-BINDING PROTEIN"/>
    <property type="match status" value="1"/>
</dbReference>
<evidence type="ECO:0000259" key="5">
    <source>
        <dbReference type="Pfam" id="PF13458"/>
    </source>
</evidence>
<gene>
    <name evidence="6" type="ORF">FRC96_01850</name>
</gene>
<dbReference type="EMBL" id="VOSL01000010">
    <property type="protein sequence ID" value="TXD43327.1"/>
    <property type="molecule type" value="Genomic_DNA"/>
</dbReference>
<name>A0A5C6XKU7_9DELT</name>